<dbReference type="EMBL" id="JACHKA010000001">
    <property type="protein sequence ID" value="MBB5987527.1"/>
    <property type="molecule type" value="Genomic_DNA"/>
</dbReference>
<keyword evidence="2" id="KW-0804">Transcription</keyword>
<proteinExistence type="predicted"/>
<dbReference type="Gene3D" id="1.10.357.10">
    <property type="entry name" value="Tetracycline Repressor, domain 2"/>
    <property type="match status" value="1"/>
</dbReference>
<reference evidence="5 6" key="1">
    <citation type="submission" date="2020-08" db="EMBL/GenBank/DDBJ databases">
        <title>Exploring microbial biodiversity for novel pathways involved in the catabolism of aromatic compounds derived from lignin.</title>
        <authorList>
            <person name="Elkins J."/>
        </authorList>
    </citation>
    <scope>NUCLEOTIDE SEQUENCE [LARGE SCALE GENOMIC DNA]</scope>
    <source>
        <strain evidence="5 6">B1D3A</strain>
    </source>
</reference>
<dbReference type="RefSeq" id="WP_184156109.1">
    <property type="nucleotide sequence ID" value="NZ_JACHKA010000001.1"/>
</dbReference>
<feature type="compositionally biased region" description="Basic and acidic residues" evidence="3">
    <location>
        <begin position="1"/>
        <end position="11"/>
    </location>
</feature>
<dbReference type="SUPFAM" id="SSF46689">
    <property type="entry name" value="Homeodomain-like"/>
    <property type="match status" value="1"/>
</dbReference>
<accession>A0ABR6NJR3</accession>
<keyword evidence="6" id="KW-1185">Reference proteome</keyword>
<feature type="region of interest" description="Disordered" evidence="3">
    <location>
        <begin position="1"/>
        <end position="35"/>
    </location>
</feature>
<dbReference type="InterPro" id="IPR011075">
    <property type="entry name" value="TetR_C"/>
</dbReference>
<dbReference type="Pfam" id="PF14514">
    <property type="entry name" value="TetR_C_9"/>
    <property type="match status" value="1"/>
</dbReference>
<sequence length="252" mass="27833">MTQEKTADGESGKTSSRKTTARATKTARPAKANRAIGRPVGKRRIGKDLLIEKTAELLRTVPPEKLSLSMAARHARVHLTLFKYYFVDRTRLLVDVARMLSRNIGDTVAAIEVDASSAPERLAIRIDAMVDFLLVNPFYHRLMVEIIGNADPLATELINVWMTKTLDIYRSIIDTGVKEGSLKEIDPYFTFLAVMGLCEQFQHASRLFDRTQLAAGETPDEAAARYKAFMRELILNGIGVTAGAGKTANPAP</sequence>
<dbReference type="Proteomes" id="UP001138540">
    <property type="component" value="Unassembled WGS sequence"/>
</dbReference>
<dbReference type="InterPro" id="IPR009057">
    <property type="entry name" value="Homeodomain-like_sf"/>
</dbReference>
<evidence type="ECO:0000313" key="5">
    <source>
        <dbReference type="EMBL" id="MBB5987527.1"/>
    </source>
</evidence>
<evidence type="ECO:0000256" key="1">
    <source>
        <dbReference type="ARBA" id="ARBA00023015"/>
    </source>
</evidence>
<keyword evidence="1" id="KW-0805">Transcription regulation</keyword>
<protein>
    <submittedName>
        <fullName evidence="5">AcrR family transcriptional regulator</fullName>
    </submittedName>
</protein>
<evidence type="ECO:0000313" key="6">
    <source>
        <dbReference type="Proteomes" id="UP001138540"/>
    </source>
</evidence>
<organism evidence="5 6">
    <name type="scientific">Sphingobium lignivorans</name>
    <dbReference type="NCBI Taxonomy" id="2735886"/>
    <lineage>
        <taxon>Bacteria</taxon>
        <taxon>Pseudomonadati</taxon>
        <taxon>Pseudomonadota</taxon>
        <taxon>Alphaproteobacteria</taxon>
        <taxon>Sphingomonadales</taxon>
        <taxon>Sphingomonadaceae</taxon>
        <taxon>Sphingobium</taxon>
    </lineage>
</organism>
<gene>
    <name evidence="5" type="ORF">HNP60_003501</name>
</gene>
<name>A0ABR6NJR3_9SPHN</name>
<evidence type="ECO:0000256" key="3">
    <source>
        <dbReference type="SAM" id="MobiDB-lite"/>
    </source>
</evidence>
<comment type="caution">
    <text evidence="5">The sequence shown here is derived from an EMBL/GenBank/DDBJ whole genome shotgun (WGS) entry which is preliminary data.</text>
</comment>
<dbReference type="InterPro" id="IPR036271">
    <property type="entry name" value="Tet_transcr_reg_TetR-rel_C_sf"/>
</dbReference>
<dbReference type="SUPFAM" id="SSF48498">
    <property type="entry name" value="Tetracyclin repressor-like, C-terminal domain"/>
    <property type="match status" value="1"/>
</dbReference>
<feature type="domain" description="Tetracyclin repressor-like C-terminal" evidence="4">
    <location>
        <begin position="120"/>
        <end position="239"/>
    </location>
</feature>
<evidence type="ECO:0000256" key="2">
    <source>
        <dbReference type="ARBA" id="ARBA00023163"/>
    </source>
</evidence>
<feature type="compositionally biased region" description="Low complexity" evidence="3">
    <location>
        <begin position="21"/>
        <end position="35"/>
    </location>
</feature>
<evidence type="ECO:0000259" key="4">
    <source>
        <dbReference type="Pfam" id="PF14514"/>
    </source>
</evidence>